<feature type="domain" description="Protein O-mannosyl-transferase C-terminal four TM" evidence="11">
    <location>
        <begin position="145"/>
        <end position="340"/>
    </location>
</feature>
<evidence type="ECO:0000256" key="5">
    <source>
        <dbReference type="ARBA" id="ARBA00022679"/>
    </source>
</evidence>
<evidence type="ECO:0000256" key="9">
    <source>
        <dbReference type="SAM" id="Phobius"/>
    </source>
</evidence>
<evidence type="ECO:0000256" key="8">
    <source>
        <dbReference type="ARBA" id="ARBA00023136"/>
    </source>
</evidence>
<evidence type="ECO:0000256" key="3">
    <source>
        <dbReference type="ARBA" id="ARBA00007222"/>
    </source>
</evidence>
<evidence type="ECO:0000259" key="11">
    <source>
        <dbReference type="Pfam" id="PF16192"/>
    </source>
</evidence>
<protein>
    <recommendedName>
        <fullName evidence="14">Dolichyl-phosphate-mannose--protein mannosyltransferase</fullName>
    </recommendedName>
</protein>
<keyword evidence="7 9" id="KW-1133">Transmembrane helix</keyword>
<dbReference type="GO" id="GO:0012505">
    <property type="term" value="C:endomembrane system"/>
    <property type="evidence" value="ECO:0007669"/>
    <property type="project" value="UniProtKB-SubCell"/>
</dbReference>
<dbReference type="EMBL" id="HBHW01018290">
    <property type="protein sequence ID" value="CAE0046069.1"/>
    <property type="molecule type" value="Transcribed_RNA"/>
</dbReference>
<dbReference type="GO" id="GO:0006493">
    <property type="term" value="P:protein O-linked glycosylation"/>
    <property type="evidence" value="ECO:0007669"/>
    <property type="project" value="InterPro"/>
</dbReference>
<organism evidence="13">
    <name type="scientific">Rhodosorus marinus</name>
    <dbReference type="NCBI Taxonomy" id="101924"/>
    <lineage>
        <taxon>Eukaryota</taxon>
        <taxon>Rhodophyta</taxon>
        <taxon>Stylonematophyceae</taxon>
        <taxon>Stylonematales</taxon>
        <taxon>Stylonemataceae</taxon>
        <taxon>Rhodosorus</taxon>
    </lineage>
</organism>
<dbReference type="InterPro" id="IPR027005">
    <property type="entry name" value="PMT-like"/>
</dbReference>
<keyword evidence="4" id="KW-0328">Glycosyltransferase</keyword>
<feature type="transmembrane region" description="Helical" evidence="9">
    <location>
        <begin position="298"/>
        <end position="317"/>
    </location>
</feature>
<evidence type="ECO:0000256" key="4">
    <source>
        <dbReference type="ARBA" id="ARBA00022676"/>
    </source>
</evidence>
<dbReference type="UniPathway" id="UPA00378"/>
<evidence type="ECO:0000256" key="6">
    <source>
        <dbReference type="ARBA" id="ARBA00022692"/>
    </source>
</evidence>
<dbReference type="Pfam" id="PF16192">
    <property type="entry name" value="PMT_4TMC"/>
    <property type="match status" value="1"/>
</dbReference>
<dbReference type="InterPro" id="IPR003342">
    <property type="entry name" value="ArnT-like_N"/>
</dbReference>
<dbReference type="GO" id="GO:0016020">
    <property type="term" value="C:membrane"/>
    <property type="evidence" value="ECO:0007669"/>
    <property type="project" value="InterPro"/>
</dbReference>
<feature type="transmembrane region" description="Helical" evidence="9">
    <location>
        <begin position="12"/>
        <end position="31"/>
    </location>
</feature>
<dbReference type="PANTHER" id="PTHR10050">
    <property type="entry name" value="DOLICHYL-PHOSPHATE-MANNOSE--PROTEIN MANNOSYLTRANSFERASE"/>
    <property type="match status" value="1"/>
</dbReference>
<dbReference type="EMBL" id="HBHW01018293">
    <property type="protein sequence ID" value="CAE0046072.1"/>
    <property type="molecule type" value="Transcribed_RNA"/>
</dbReference>
<evidence type="ECO:0000256" key="2">
    <source>
        <dbReference type="ARBA" id="ARBA00004922"/>
    </source>
</evidence>
<dbReference type="Pfam" id="PF02366">
    <property type="entry name" value="PMT"/>
    <property type="match status" value="1"/>
</dbReference>
<proteinExistence type="inferred from homology"/>
<gene>
    <name evidence="12" type="ORF">RMAR00112_LOCUS14046</name>
    <name evidence="13" type="ORF">RMAR00112_LOCUS14049</name>
</gene>
<feature type="transmembrane region" description="Helical" evidence="9">
    <location>
        <begin position="93"/>
        <end position="113"/>
    </location>
</feature>
<feature type="transmembrane region" description="Helical" evidence="9">
    <location>
        <begin position="208"/>
        <end position="227"/>
    </location>
</feature>
<sequence>MRWRLKSRSTGFLLLQLIFFCTLSMYCALVLWRTTKPNTARRWLWLFITGFVSGCALGIKWTSLAFPGVIGIISFFGLYFLEEPLTLVECGFALVSGLSIYALSFYIHFKILINSGPGDNFMETGFRHLLLGNQGYDATLKPPSFLKNFVYLNWRMYVSNKGILNTHHWSSVWYQWILNMRGVLFVREYDDEAEGRPYRIVYLFSNPAVTWIALLAIIIFLVSAALLARHRDMRFFSNRRQAYAEYVYTGAFCCFSWLSNLLPYILVDRSSFAYHYLPGLYFAEICIGLLVNTAPKQLHWLLAFMIIGTIVVAYVYWSPWVYFLTLTGEQHDARRWLRGWD</sequence>
<accession>A0A7S2ZR79</accession>
<evidence type="ECO:0000313" key="12">
    <source>
        <dbReference type="EMBL" id="CAE0046069.1"/>
    </source>
</evidence>
<dbReference type="InterPro" id="IPR032421">
    <property type="entry name" value="PMT_4TMC"/>
</dbReference>
<keyword evidence="5" id="KW-0808">Transferase</keyword>
<dbReference type="PANTHER" id="PTHR10050:SF53">
    <property type="entry name" value="CHROMOSOME UNDETERMINED SCAFFOLD_67, WHOLE GENOME SHOTGUN SEQUENCE"/>
    <property type="match status" value="1"/>
</dbReference>
<name>A0A7S2ZR79_9RHOD</name>
<comment type="pathway">
    <text evidence="2">Protein modification; protein glycosylation.</text>
</comment>
<feature type="transmembrane region" description="Helical" evidence="9">
    <location>
        <begin position="43"/>
        <end position="59"/>
    </location>
</feature>
<evidence type="ECO:0008006" key="14">
    <source>
        <dbReference type="Google" id="ProtNLM"/>
    </source>
</evidence>
<feature type="transmembrane region" description="Helical" evidence="9">
    <location>
        <begin position="247"/>
        <end position="267"/>
    </location>
</feature>
<keyword evidence="8 9" id="KW-0472">Membrane</keyword>
<comment type="subcellular location">
    <subcellularLocation>
        <location evidence="1">Endomembrane system</location>
        <topology evidence="1">Multi-pass membrane protein</topology>
    </subcellularLocation>
</comment>
<evidence type="ECO:0000259" key="10">
    <source>
        <dbReference type="Pfam" id="PF02366"/>
    </source>
</evidence>
<dbReference type="AlphaFoldDB" id="A0A7S2ZR79"/>
<evidence type="ECO:0000256" key="7">
    <source>
        <dbReference type="ARBA" id="ARBA00022989"/>
    </source>
</evidence>
<keyword evidence="6 9" id="KW-0812">Transmembrane</keyword>
<comment type="similarity">
    <text evidence="3">Belongs to the glycosyltransferase 39 family.</text>
</comment>
<feature type="domain" description="ArnT-like N-terminal" evidence="10">
    <location>
        <begin position="17"/>
        <end position="111"/>
    </location>
</feature>
<evidence type="ECO:0000313" key="13">
    <source>
        <dbReference type="EMBL" id="CAE0046072.1"/>
    </source>
</evidence>
<evidence type="ECO:0000256" key="1">
    <source>
        <dbReference type="ARBA" id="ARBA00004127"/>
    </source>
</evidence>
<reference evidence="13" key="1">
    <citation type="submission" date="2021-01" db="EMBL/GenBank/DDBJ databases">
        <authorList>
            <person name="Corre E."/>
            <person name="Pelletier E."/>
            <person name="Niang G."/>
            <person name="Scheremetjew M."/>
            <person name="Finn R."/>
            <person name="Kale V."/>
            <person name="Holt S."/>
            <person name="Cochrane G."/>
            <person name="Meng A."/>
            <person name="Brown T."/>
            <person name="Cohen L."/>
        </authorList>
    </citation>
    <scope>NUCLEOTIDE SEQUENCE</scope>
    <source>
        <strain evidence="13">CCMP 769</strain>
    </source>
</reference>
<feature type="transmembrane region" description="Helical" evidence="9">
    <location>
        <begin position="273"/>
        <end position="291"/>
    </location>
</feature>
<dbReference type="GO" id="GO:0000030">
    <property type="term" value="F:mannosyltransferase activity"/>
    <property type="evidence" value="ECO:0007669"/>
    <property type="project" value="InterPro"/>
</dbReference>